<dbReference type="GO" id="GO:0016020">
    <property type="term" value="C:membrane"/>
    <property type="evidence" value="ECO:0007669"/>
    <property type="project" value="UniProtKB-SubCell"/>
</dbReference>
<evidence type="ECO:0000256" key="1">
    <source>
        <dbReference type="ARBA" id="ARBA00004141"/>
    </source>
</evidence>
<keyword evidence="12" id="KW-1185">Reference proteome</keyword>
<dbReference type="GO" id="GO:0055085">
    <property type="term" value="P:transmembrane transport"/>
    <property type="evidence" value="ECO:0007669"/>
    <property type="project" value="InterPro"/>
</dbReference>
<feature type="transmembrane region" description="Helical" evidence="9">
    <location>
        <begin position="123"/>
        <end position="144"/>
    </location>
</feature>
<dbReference type="GO" id="GO:0006865">
    <property type="term" value="P:amino acid transport"/>
    <property type="evidence" value="ECO:0007669"/>
    <property type="project" value="UniProtKB-KW"/>
</dbReference>
<evidence type="ECO:0000313" key="11">
    <source>
        <dbReference type="EMBL" id="SIQ09082.1"/>
    </source>
</evidence>
<feature type="transmembrane region" description="Helical" evidence="9">
    <location>
        <begin position="83"/>
        <end position="103"/>
    </location>
</feature>
<sequence length="505" mass="52540">MSTPTPERPAPSASGAPSTTGPTGDATVDSGADPSADRGADPSADHLGSGLRTRHLTMMGLGSAIGAGLFLGSGVGIATAGPAVLVSYAIAGVVVILVMRMLAEMASARPASGSFSVYAEEALGPWAGFLLGWLYWFMLVMVLGAEITGAARIVTGWYPDMPQWGVALAVVVVFAVINLWGVRQFGELEFWFAFVKVAAIVGFLVVGVLLVLGLLPGTEPVGTSNLLGQGGFAPEGWGGIAAGLLVVVFAFGGIEIVTIAAAEAREPRTAVARATRSIVWRILVFYLGSVAIMVLVLPWDSPLLAESPFVAVLDLAGLPGAARVMEVVVVVALLSAFNANVYGTSRMAYSLAGRGDGPRALRRVSRRDVPWVSVLVSVFFALVAVGLNWLLPEALLGILLNAVGAALLVVWVLVAVSQLRLRRRIEAQARASGEPMALRMWGFPWLTWAVLVGLAALAVLMLTDAAARAQLVSTAGLVAVILAVYLVTRRGRARRDAAAGARADG</sequence>
<accession>A0A1N6PXS2</accession>
<evidence type="ECO:0000256" key="2">
    <source>
        <dbReference type="ARBA" id="ARBA00008583"/>
    </source>
</evidence>
<keyword evidence="6 9" id="KW-1133">Transmembrane helix</keyword>
<feature type="transmembrane region" description="Helical" evidence="9">
    <location>
        <begin position="164"/>
        <end position="182"/>
    </location>
</feature>
<dbReference type="Pfam" id="PF00324">
    <property type="entry name" value="AA_permease"/>
    <property type="match status" value="1"/>
</dbReference>
<reference evidence="12" key="1">
    <citation type="submission" date="2017-01" db="EMBL/GenBank/DDBJ databases">
        <authorList>
            <person name="Varghese N."/>
            <person name="Submissions S."/>
        </authorList>
    </citation>
    <scope>NUCLEOTIDE SEQUENCE [LARGE SCALE GENOMIC DNA]</scope>
    <source>
        <strain evidence="12">3bp</strain>
    </source>
</reference>
<evidence type="ECO:0000259" key="10">
    <source>
        <dbReference type="Pfam" id="PF00324"/>
    </source>
</evidence>
<feature type="compositionally biased region" description="Basic and acidic residues" evidence="8">
    <location>
        <begin position="35"/>
        <end position="44"/>
    </location>
</feature>
<dbReference type="RefSeq" id="WP_083711529.1">
    <property type="nucleotide sequence ID" value="NZ_FTMI01000002.1"/>
</dbReference>
<name>A0A1N6PXS2_9MICO</name>
<evidence type="ECO:0000256" key="4">
    <source>
        <dbReference type="ARBA" id="ARBA00022692"/>
    </source>
</evidence>
<feature type="transmembrane region" description="Helical" evidence="9">
    <location>
        <begin position="278"/>
        <end position="297"/>
    </location>
</feature>
<dbReference type="Gene3D" id="1.20.1740.10">
    <property type="entry name" value="Amino acid/polyamine transporter I"/>
    <property type="match status" value="1"/>
</dbReference>
<dbReference type="PANTHER" id="PTHR43495">
    <property type="entry name" value="GABA PERMEASE"/>
    <property type="match status" value="1"/>
</dbReference>
<comment type="subcellular location">
    <subcellularLocation>
        <location evidence="1">Membrane</location>
        <topology evidence="1">Multi-pass membrane protein</topology>
    </subcellularLocation>
</comment>
<dbReference type="PIRSF" id="PIRSF006060">
    <property type="entry name" value="AA_transporter"/>
    <property type="match status" value="1"/>
</dbReference>
<evidence type="ECO:0000313" key="12">
    <source>
        <dbReference type="Proteomes" id="UP000186235"/>
    </source>
</evidence>
<keyword evidence="4 9" id="KW-0812">Transmembrane</keyword>
<keyword evidence="5" id="KW-0029">Amino-acid transport</keyword>
<keyword evidence="7 9" id="KW-0472">Membrane</keyword>
<feature type="transmembrane region" description="Helical" evidence="9">
    <location>
        <begin position="317"/>
        <end position="337"/>
    </location>
</feature>
<dbReference type="EMBL" id="FTMI01000002">
    <property type="protein sequence ID" value="SIQ09082.1"/>
    <property type="molecule type" value="Genomic_DNA"/>
</dbReference>
<evidence type="ECO:0000256" key="5">
    <source>
        <dbReference type="ARBA" id="ARBA00022970"/>
    </source>
</evidence>
<feature type="transmembrane region" description="Helical" evidence="9">
    <location>
        <begin position="194"/>
        <end position="216"/>
    </location>
</feature>
<protein>
    <submittedName>
        <fullName evidence="11">Aromatic amino acid:proton symporter, AAT family</fullName>
    </submittedName>
</protein>
<feature type="transmembrane region" description="Helical" evidence="9">
    <location>
        <begin position="56"/>
        <end position="77"/>
    </location>
</feature>
<dbReference type="Proteomes" id="UP000186235">
    <property type="component" value="Unassembled WGS sequence"/>
</dbReference>
<evidence type="ECO:0000256" key="6">
    <source>
        <dbReference type="ARBA" id="ARBA00022989"/>
    </source>
</evidence>
<gene>
    <name evidence="11" type="ORF">SAMN05518682_1186</name>
</gene>
<evidence type="ECO:0000256" key="3">
    <source>
        <dbReference type="ARBA" id="ARBA00022448"/>
    </source>
</evidence>
<dbReference type="PROSITE" id="PS00218">
    <property type="entry name" value="AMINO_ACID_PERMEASE_1"/>
    <property type="match status" value="1"/>
</dbReference>
<feature type="transmembrane region" description="Helical" evidence="9">
    <location>
        <begin position="236"/>
        <end position="257"/>
    </location>
</feature>
<evidence type="ECO:0000256" key="8">
    <source>
        <dbReference type="SAM" id="MobiDB-lite"/>
    </source>
</evidence>
<dbReference type="AlphaFoldDB" id="A0A1N6PXS2"/>
<evidence type="ECO:0000256" key="7">
    <source>
        <dbReference type="ARBA" id="ARBA00023136"/>
    </source>
</evidence>
<feature type="domain" description="Amino acid permease/ SLC12A" evidence="10">
    <location>
        <begin position="55"/>
        <end position="486"/>
    </location>
</feature>
<feature type="transmembrane region" description="Helical" evidence="9">
    <location>
        <begin position="469"/>
        <end position="487"/>
    </location>
</feature>
<keyword evidence="3" id="KW-0813">Transport</keyword>
<feature type="transmembrane region" description="Helical" evidence="9">
    <location>
        <begin position="369"/>
        <end position="391"/>
    </location>
</feature>
<dbReference type="FunFam" id="1.20.1740.10:FF:000001">
    <property type="entry name" value="Amino acid permease"/>
    <property type="match status" value="1"/>
</dbReference>
<feature type="region of interest" description="Disordered" evidence="8">
    <location>
        <begin position="1"/>
        <end position="47"/>
    </location>
</feature>
<dbReference type="PANTHER" id="PTHR43495:SF5">
    <property type="entry name" value="GAMMA-AMINOBUTYRIC ACID PERMEASE"/>
    <property type="match status" value="1"/>
</dbReference>
<comment type="similarity">
    <text evidence="2">Belongs to the amino acid-polyamine-organocation (APC) superfamily. Amino acid transporter (AAT) (TC 2.A.3.1) family.</text>
</comment>
<feature type="transmembrane region" description="Helical" evidence="9">
    <location>
        <begin position="397"/>
        <end position="419"/>
    </location>
</feature>
<dbReference type="InterPro" id="IPR004840">
    <property type="entry name" value="Amino_acid_permease_CS"/>
</dbReference>
<organism evidence="11 12">
    <name type="scientific">Cellulosimicrobium aquatile</name>
    <dbReference type="NCBI Taxonomy" id="1612203"/>
    <lineage>
        <taxon>Bacteria</taxon>
        <taxon>Bacillati</taxon>
        <taxon>Actinomycetota</taxon>
        <taxon>Actinomycetes</taxon>
        <taxon>Micrococcales</taxon>
        <taxon>Promicromonosporaceae</taxon>
        <taxon>Cellulosimicrobium</taxon>
    </lineage>
</organism>
<dbReference type="InterPro" id="IPR004841">
    <property type="entry name" value="AA-permease/SLC12A_dom"/>
</dbReference>
<evidence type="ECO:0000256" key="9">
    <source>
        <dbReference type="SAM" id="Phobius"/>
    </source>
</evidence>
<proteinExistence type="inferred from homology"/>
<feature type="transmembrane region" description="Helical" evidence="9">
    <location>
        <begin position="440"/>
        <end position="463"/>
    </location>
</feature>